<sequence length="726" mass="81799">MSESRQKLDFLAPKEKDQKSLRVGEVTASKEYIQGTVQALAGGKMPSTGQITEAIGTAKDAKVHRIGVELSATGQRVGDRVDRVLDSTKQLISEKNANNEIQRLIHHAKIASRNLETGGIDYSAEKLTGEQNLQRTYSNMVVLSKLLVTSSEFRGLIADIYNLLRDILRDNDVPYAEHLPHSDTFTNKDGTIDSEQAKVSIRKAAADLKQDTYSRLGQDFHQEEDQAKHVKKKESLQDVVEFAVMNAAKSAQDSIQEGNSNYDITTPEGKDSIKEAREKAHSVVDQASHKLKDAVKDFRLSEEQQDLLADRFASILDELRNNPEARQAVDGMLEALSDLKSDTECLGNKAKKNFNQEVDENKDLGEAAKNAKRTVENFAGNHSLDTLLQMLREFKEDTKKDDELKQLMHDNREFFNKASQDTQFVHSKEFSKAAGERFHRTRNLLLNKYREPIKNLSIEAQSFVQDLKEDPATNRAIRDMQDLTRELFLDADGRPAVKFDLLRDFQKLIPVLSKRLEQLDIPRICEKDDSGEYILDNISLACNHIAPKSVHVRTDTQFDTDEEMLMSMVNIKLSGIQASAYEIAFYFKKKLAVLGNVEDSGLVDVVIGKEGMDLSLKLAPREISTGVAPSTDKHVFRVLEAKCRVNDISVKLRYTKHDFLYKVLNRIIQNNVKRQIEKAVGDGIRKFLEGVESVASNRSSLDSSIKSQPLDTRPDGWKSEAFSIQK</sequence>
<comment type="caution">
    <text evidence="1">The sequence shown here is derived from an EMBL/GenBank/DDBJ whole genome shotgun (WGS) entry which is preliminary data.</text>
</comment>
<accession>A0ACC2SEK7</accession>
<proteinExistence type="predicted"/>
<dbReference type="EMBL" id="QTSX02005151">
    <property type="protein sequence ID" value="KAJ9060671.1"/>
    <property type="molecule type" value="Genomic_DNA"/>
</dbReference>
<dbReference type="Proteomes" id="UP001165960">
    <property type="component" value="Unassembled WGS sequence"/>
</dbReference>
<reference evidence="1" key="1">
    <citation type="submission" date="2022-04" db="EMBL/GenBank/DDBJ databases">
        <title>Genome of the entomopathogenic fungus Entomophthora muscae.</title>
        <authorList>
            <person name="Elya C."/>
            <person name="Lovett B.R."/>
            <person name="Lee E."/>
            <person name="Macias A.M."/>
            <person name="Hajek A.E."/>
            <person name="De Bivort B.L."/>
            <person name="Kasson M.T."/>
            <person name="De Fine Licht H.H."/>
            <person name="Stajich J.E."/>
        </authorList>
    </citation>
    <scope>NUCLEOTIDE SEQUENCE</scope>
    <source>
        <strain evidence="1">Berkeley</strain>
    </source>
</reference>
<evidence type="ECO:0000313" key="2">
    <source>
        <dbReference type="Proteomes" id="UP001165960"/>
    </source>
</evidence>
<keyword evidence="2" id="KW-1185">Reference proteome</keyword>
<evidence type="ECO:0000313" key="1">
    <source>
        <dbReference type="EMBL" id="KAJ9060671.1"/>
    </source>
</evidence>
<name>A0ACC2SEK7_9FUNG</name>
<gene>
    <name evidence="1" type="ORF">DSO57_1028445</name>
</gene>
<protein>
    <submittedName>
        <fullName evidence="1">Uncharacterized protein</fullName>
    </submittedName>
</protein>
<organism evidence="1 2">
    <name type="scientific">Entomophthora muscae</name>
    <dbReference type="NCBI Taxonomy" id="34485"/>
    <lineage>
        <taxon>Eukaryota</taxon>
        <taxon>Fungi</taxon>
        <taxon>Fungi incertae sedis</taxon>
        <taxon>Zoopagomycota</taxon>
        <taxon>Entomophthoromycotina</taxon>
        <taxon>Entomophthoromycetes</taxon>
        <taxon>Entomophthorales</taxon>
        <taxon>Entomophthoraceae</taxon>
        <taxon>Entomophthora</taxon>
    </lineage>
</organism>